<comment type="caution">
    <text evidence="2">The sequence shown here is derived from an EMBL/GenBank/DDBJ whole genome shotgun (WGS) entry which is preliminary data.</text>
</comment>
<reference evidence="2 3" key="1">
    <citation type="submission" date="2020-11" db="EMBL/GenBank/DDBJ databases">
        <title>Fusibacter basophilias sp. nov.</title>
        <authorList>
            <person name="Qiu D."/>
        </authorList>
    </citation>
    <scope>NUCLEOTIDE SEQUENCE [LARGE SCALE GENOMIC DNA]</scope>
    <source>
        <strain evidence="2 3">Q10-2</strain>
    </source>
</reference>
<name>A0ABR9ZV52_9FIRM</name>
<accession>A0ABR9ZV52</accession>
<proteinExistence type="predicted"/>
<dbReference type="Gene3D" id="3.30.750.24">
    <property type="entry name" value="STAS domain"/>
    <property type="match status" value="1"/>
</dbReference>
<feature type="domain" description="STAS" evidence="1">
    <location>
        <begin position="13"/>
        <end position="110"/>
    </location>
</feature>
<dbReference type="InterPro" id="IPR036513">
    <property type="entry name" value="STAS_dom_sf"/>
</dbReference>
<dbReference type="RefSeq" id="WP_194702569.1">
    <property type="nucleotide sequence ID" value="NZ_JADKNH010000008.1"/>
</dbReference>
<dbReference type="PROSITE" id="PS50801">
    <property type="entry name" value="STAS"/>
    <property type="match status" value="1"/>
</dbReference>
<evidence type="ECO:0000313" key="3">
    <source>
        <dbReference type="Proteomes" id="UP000614200"/>
    </source>
</evidence>
<evidence type="ECO:0000313" key="2">
    <source>
        <dbReference type="EMBL" id="MBF4694337.1"/>
    </source>
</evidence>
<dbReference type="Proteomes" id="UP000614200">
    <property type="component" value="Unassembled WGS sequence"/>
</dbReference>
<sequence>MRLKQINHHIDYLRLDGKNIIEQNELMVKMLRKKYEASPSKYLILDFIEIESIDHNLVCFVLDVFKLLAYRPQNLILIDPNDRFSRHLAILHLNIIIESFKNYEEAVNFIESKVSTAVMV</sequence>
<protein>
    <recommendedName>
        <fullName evidence="1">STAS domain-containing protein</fullName>
    </recommendedName>
</protein>
<evidence type="ECO:0000259" key="1">
    <source>
        <dbReference type="PROSITE" id="PS50801"/>
    </source>
</evidence>
<dbReference type="InterPro" id="IPR002645">
    <property type="entry name" value="STAS_dom"/>
</dbReference>
<dbReference type="EMBL" id="JADKNH010000008">
    <property type="protein sequence ID" value="MBF4694337.1"/>
    <property type="molecule type" value="Genomic_DNA"/>
</dbReference>
<dbReference type="SUPFAM" id="SSF52091">
    <property type="entry name" value="SpoIIaa-like"/>
    <property type="match status" value="1"/>
</dbReference>
<gene>
    <name evidence="2" type="ORF">ISU02_14540</name>
</gene>
<keyword evidence="3" id="KW-1185">Reference proteome</keyword>
<organism evidence="2 3">
    <name type="scientific">Fusibacter ferrireducens</name>
    <dbReference type="NCBI Taxonomy" id="2785058"/>
    <lineage>
        <taxon>Bacteria</taxon>
        <taxon>Bacillati</taxon>
        <taxon>Bacillota</taxon>
        <taxon>Clostridia</taxon>
        <taxon>Eubacteriales</taxon>
        <taxon>Eubacteriales Family XII. Incertae Sedis</taxon>
        <taxon>Fusibacter</taxon>
    </lineage>
</organism>